<dbReference type="Gene3D" id="3.40.50.300">
    <property type="entry name" value="P-loop containing nucleotide triphosphate hydrolases"/>
    <property type="match status" value="2"/>
</dbReference>
<evidence type="ECO:0000259" key="6">
    <source>
        <dbReference type="PROSITE" id="PS51194"/>
    </source>
</evidence>
<dbReference type="InterPro" id="IPR043502">
    <property type="entry name" value="DNA/RNA_pol_sf"/>
</dbReference>
<proteinExistence type="predicted"/>
<dbReference type="InterPro" id="IPR036691">
    <property type="entry name" value="Endo/exonu/phosph_ase_sf"/>
</dbReference>
<sequence length="3322" mass="369862">MASGSPRTRIDQFFASKKRKPVSPGLKSGRNEIDVKATVEGSPSAKGKMQLKEIWCWRLIILPRMEIKQPFLPVRLHSETSEAVDATQKEAFQGLPVAGDVSVGGFAKDCSTSAQGVENPDLKKFAADFLSLYCSEFQSNVKSRSELEVNDHKRNCSPSWLDGKDKTSKKRHCNSNQSILEGDITYSNKKNPEDMQSVLVNKTMGSVFSSSREVADGNGPVELQAFLKKCINTPESSVKMKEFCTPGSLTVKSCSHATPRSMRGSSIFSSGEAFWNEAIQFADGLCDPMVDFSAQAAEETNIAKSQYQTMNSCSLRNGICHDKSKETLDKGENRVWDMELSTSLGKHTKDLDKEVSPLPVKHFDFSCEDKNLDESTPHCPAVDGSECASHRGGEQSECGSVGHKRLETGNTLIQRGRVQTDEEMHDVKEKTSVLAVTKMKVDLLCADNVCMASKSPVIEVKDSNHMTSISPVNEVKNSNLDHESDGAGTPSSFVALEDRLDLNRWLPPEICSVYRKRGISKLYPWQALDKEFPASAPWVIQGAIKFPQSYGYKGAVATRTEDLNILGQVVVTKVVGSVPAGMDGKSRTGWSDPKWYLFMDWGEIPSGGADGSHRGLVFGSSSFVCHCLCSDASIACQSFVFRFGALASGYVWAFTGVYGPHDVSARRIFWEEMSGVNSWWGVPWVVGGDFNVVRFPSERSGAVNLTSAMQNFSDFITSTSLMDIPLVGGRHTWSNSQSRSRLDRFLFTSTIEDHFTLLAQRRLPRLCSDHFPVLLECGSFENGRRPFRFENMWLKSEGFLAKVKSWWESYTFQGSPSFVVASKLKALKGDLKIWNEEEFGTIDGHKASLSATVKALDDIEDNRNLSDIERVQRDQARVELEKTLLMEEICWRQKSRSLWLKEGDKNTRFFHRIANSNRRKNTIGQLEVDGVTVTAADEIQARIVAFYNNLFTEPRVRRPTLDNLPFPAIDGAEAECLEKAFTEEEVFEAVTNMNGDKAPGPDGFSLAFFQSCWSVLKGDIMQIMAKVLANRLKMVLGNVVSAPQNAFVQGRQILDSVLIANECLDSRLRSGVPGVMCKLDLEKAYDHVNWGFLIYMLRRCGFSQRWRRWIYMCISTARFSVLVNGTPCGFFPSSRGLRQGDPLSPFLFIIVMEALSKLLARARDGGFISGFDVGRINHISISHLLFADDTLILCGAALEQLRHLKGAFVWFQAASGLKINMGKSELVPVGTVPDVENLAAVLGCKVAALPMSYLGLPLGASFKDKTIWSGIIEKMEHHLAGWKRMYLSKGGRVTLIKSTLSSIPTYYLSMFPIPIGVAHRIEQIQRDFLWGGMGEEFKYHLVNWDRVCAPLCYGGLGIRKLILFNQALLGKWLWRYAMEKEALWRKIVELKYGDEWGGWCTNSDHGTYGKSLWKYIRKGWPKFAENVFFRVGDGAHVKFWQHQWCGETSLRRRFPDLYRLASDPEASVKDFASFDGTSFSWNVRFNRLVQDWELESIVEFMDVIYSVAPAQGGYYPWKNVWKPFAPSKVNFFIWTVSLGKVLTIDNLRKRKLVMMDWCCMCKAAGESVDHLFLHCPTARELWELVFSLFGVWWVMPCHVVDLLACWTGRNRRSSAGKSFVAEILMLRRVISTGKMALLVLPYVSICAEKAEHLEVLLEPIGKHVRSYYGNQGGGTLPKDTAVAVCTIEKANHLINRLLEDGRLSEIGIIVIDELHMVGDPRRGYLLELMLTKLRYAAGEGNSESSSGESSGMSSGKADPAHGLQIVGMSATMPNVAAVADWLQAALYQTDFRPVPLEEYIKVGNSIYNKNLEIVRTISKASDLGGKDPDHIVELCNEVVQEGHSVLIFCSSRKGCESTARHVSKFLKKFSVNVRNGESEFVDVTSAVDALRRCPVGLDPILEETFPSGVAYHHAGLTVEEREIVETCYRRGLLRVLTATSTLAAGVNLPARRVIFRQPRIGRDFIDGTRYRQMAGRAGRTGIDTKGESVLICKPEEIKRMMGLINESCPPLHSCLSEDMNGMTHAILEVVAGGIVQTANDVHRYVRCTLLNSTKPFQDVVKSAQESLRWLCHRKFLEWNEDTKLYSTTPLGSASFGSSLCPEESLIVLDDLSRAREGFVLASDLHLVYQVTPINVDVEPDWELYYERFMELSALDQSVGNRVGVVEPFLMRMAHGAPLRISKHSRDNMKVLHGKCENRLGITNSSMLSDDQTLRVCKRFYVALILSRLVQEVPVAEVCEAFKVARGMVQALQENAGRFASMVTLFCERLGWHDLEGLVAKFQNRVSFGVRAEIVELTTIPYVKGSRARALYKAGLRTLLAIAEASVTEIVKALFESSSWAAQVDINFMKTLQDWELGASIWKTKAPLRAVFFAWTVTLGGCSSYDLFGLPLGLHYKASSALDVLGSLVFLTNLFWGSGFGKGPFIEKVGGHIRRDVESLVFYGGSAQRRIQLGVAKKIKNGARKIVLDKAEEASVAAFSAFKSLGINVQHISQPILSTVMGNHVRQGAATTSSGNETSSSFVDVEHMKHVSAKPSSEENENFDKVASESDGEKLMRTSDIGLVASAEVNSTAAMHCNFGAENSGVPVEGSVTNGAELNATVGNTKSAEMAHSIQLQSSGDGTRVCGGYLHCGVQEPQSRENLCLGNKDSTCGKGPINAVNTPGGFDSFLDLWETTREFYFDIHYNKRSEVNSVAPFEIHGIAICWENSPVYYVNLPKDLLWSENRRNGYSSLGTSGDKSNVSPPEYWLEIVRQRWSRIGEMLGQRNVRKFTWNLKVQIQVLKSPAVSNQKFGSDLAGKNMGLELIDNSFLLLPPVNVKGGIDVCIVAWILWPDEERSSNPNLEKEVKKRLSSEAAAAANQSGRWKNQMRRAAHNGCCRRVAQTRALCSVLWKLLISEELIEALMNIEIPLVNVLADMELWGIGVDMEGCLQARNVLGKKLRHLEKEAHKLAGMTFSLYTTADIANVLHEHPIVPVIKEHRTLAKLLNCTLGSICTLARLSLRTQRYTLHGHWLQTSTATGRLSMEEPNLQCVEHVVDFKMNKDKNGGDADADQYKINARDFFVPTQDNWLLLTADYSQIELRLMAHFSKDSSLIELLSKPDGDVFTMIAARWTGKPIESVDSNERDQTKRLVYGILYGMGANTLAEQLHCSSGEAAENIRSFKSSFPGVASWLCDAVASCRQKGYVETLRGRKRFLSKIKFGNSKERSKAQRQAVNSICQGSAADIIKIAMIDIYSVIVEGVDRPGCSSLMTKFQMLKGRCRIILQVHDELVLEVDPSVVKEAALLLQMSMENAALLLVPLHVKLKVGRTWGSLEPFQADQY</sequence>
<dbReference type="SMART" id="SM00490">
    <property type="entry name" value="HELICc"/>
    <property type="match status" value="1"/>
</dbReference>
<name>A0A2N9H2K4_FAGSY</name>
<dbReference type="InterPro" id="IPR002298">
    <property type="entry name" value="DNA_polymerase_A"/>
</dbReference>
<dbReference type="InterPro" id="IPR011545">
    <property type="entry name" value="DEAD/DEAH_box_helicase_dom"/>
</dbReference>
<dbReference type="GO" id="GO:0006261">
    <property type="term" value="P:DNA-templated DNA replication"/>
    <property type="evidence" value="ECO:0007669"/>
    <property type="project" value="InterPro"/>
</dbReference>
<feature type="region of interest" description="Disordered" evidence="3">
    <location>
        <begin position="1"/>
        <end position="29"/>
    </location>
</feature>
<dbReference type="InterPro" id="IPR026960">
    <property type="entry name" value="RVT-Znf"/>
</dbReference>
<accession>A0A2N9H2K4</accession>
<dbReference type="CDD" id="cd01650">
    <property type="entry name" value="RT_nLTR_like"/>
    <property type="match status" value="1"/>
</dbReference>
<organism evidence="7">
    <name type="scientific">Fagus sylvatica</name>
    <name type="common">Beechnut</name>
    <dbReference type="NCBI Taxonomy" id="28930"/>
    <lineage>
        <taxon>Eukaryota</taxon>
        <taxon>Viridiplantae</taxon>
        <taxon>Streptophyta</taxon>
        <taxon>Embryophyta</taxon>
        <taxon>Tracheophyta</taxon>
        <taxon>Spermatophyta</taxon>
        <taxon>Magnoliopsida</taxon>
        <taxon>eudicotyledons</taxon>
        <taxon>Gunneridae</taxon>
        <taxon>Pentapetalae</taxon>
        <taxon>rosids</taxon>
        <taxon>fabids</taxon>
        <taxon>Fagales</taxon>
        <taxon>Fagaceae</taxon>
        <taxon>Fagus</taxon>
    </lineage>
</organism>
<dbReference type="Pfam" id="PF20470">
    <property type="entry name" value="HTH_61"/>
    <property type="match status" value="1"/>
</dbReference>
<dbReference type="PROSITE" id="PS51194">
    <property type="entry name" value="HELICASE_CTER"/>
    <property type="match status" value="1"/>
</dbReference>
<evidence type="ECO:0000259" key="4">
    <source>
        <dbReference type="PROSITE" id="PS50878"/>
    </source>
</evidence>
<dbReference type="Gene3D" id="1.10.3380.20">
    <property type="match status" value="1"/>
</dbReference>
<feature type="compositionally biased region" description="Basic and acidic residues" evidence="3">
    <location>
        <begin position="2541"/>
        <end position="2550"/>
    </location>
</feature>
<dbReference type="FunFam" id="1.10.150.20:FF:000002">
    <property type="entry name" value="DNA polymerase I"/>
    <property type="match status" value="1"/>
</dbReference>
<dbReference type="EMBL" id="OIVN01002746">
    <property type="protein sequence ID" value="SPD06095.1"/>
    <property type="molecule type" value="Genomic_DNA"/>
</dbReference>
<dbReference type="FunFam" id="1.10.3380.20:FF:000003">
    <property type="entry name" value="Helicase and polymerase-containing protein TEBICHI"/>
    <property type="match status" value="1"/>
</dbReference>
<dbReference type="InterPro" id="IPR057220">
    <property type="entry name" value="DUF7898"/>
</dbReference>
<dbReference type="Pfam" id="PF25453">
    <property type="entry name" value="DUF7898"/>
    <property type="match status" value="1"/>
</dbReference>
<evidence type="ECO:0008006" key="8">
    <source>
        <dbReference type="Google" id="ProtNLM"/>
    </source>
</evidence>
<dbReference type="InterPro" id="IPR001098">
    <property type="entry name" value="DNA-dir_DNA_pol_A_palm_dom"/>
</dbReference>
<dbReference type="InterPro" id="IPR000477">
    <property type="entry name" value="RT_dom"/>
</dbReference>
<dbReference type="FunFam" id="3.30.420.10:FF:000069">
    <property type="entry name" value="Helicase and polymerase-containing protein TEBICHI"/>
    <property type="match status" value="1"/>
</dbReference>
<dbReference type="Gene3D" id="3.30.420.10">
    <property type="entry name" value="Ribonuclease H-like superfamily/Ribonuclease H"/>
    <property type="match status" value="1"/>
</dbReference>
<dbReference type="SMART" id="SM00482">
    <property type="entry name" value="POLAc"/>
    <property type="match status" value="1"/>
</dbReference>
<feature type="domain" description="Reverse transcriptase" evidence="4">
    <location>
        <begin position="950"/>
        <end position="1258"/>
    </location>
</feature>
<evidence type="ECO:0000256" key="1">
    <source>
        <dbReference type="ARBA" id="ARBA00022741"/>
    </source>
</evidence>
<feature type="domain" description="Helicase C-terminal" evidence="6">
    <location>
        <begin position="1830"/>
        <end position="2023"/>
    </location>
</feature>
<feature type="region of interest" description="Disordered" evidence="3">
    <location>
        <begin position="2529"/>
        <end position="2550"/>
    </location>
</feature>
<dbReference type="PROSITE" id="PS50878">
    <property type="entry name" value="RT_POL"/>
    <property type="match status" value="1"/>
</dbReference>
<dbReference type="InterPro" id="IPR036397">
    <property type="entry name" value="RNaseH_sf"/>
</dbReference>
<dbReference type="GO" id="GO:0005524">
    <property type="term" value="F:ATP binding"/>
    <property type="evidence" value="ECO:0007669"/>
    <property type="project" value="UniProtKB-KW"/>
</dbReference>
<dbReference type="PANTHER" id="PTHR10133">
    <property type="entry name" value="DNA POLYMERASE I"/>
    <property type="match status" value="1"/>
</dbReference>
<dbReference type="GO" id="GO:0006302">
    <property type="term" value="P:double-strand break repair"/>
    <property type="evidence" value="ECO:0007669"/>
    <property type="project" value="TreeGrafter"/>
</dbReference>
<dbReference type="PRINTS" id="PR00868">
    <property type="entry name" value="DNAPOLI"/>
</dbReference>
<dbReference type="CDD" id="cd18795">
    <property type="entry name" value="SF2_C_Ski2"/>
    <property type="match status" value="1"/>
</dbReference>
<keyword evidence="1" id="KW-0547">Nucleotide-binding</keyword>
<dbReference type="Gene3D" id="3.30.70.370">
    <property type="match status" value="1"/>
</dbReference>
<dbReference type="Pfam" id="PF00476">
    <property type="entry name" value="DNA_pol_A"/>
    <property type="match status" value="1"/>
</dbReference>
<evidence type="ECO:0000313" key="7">
    <source>
        <dbReference type="EMBL" id="SPD06095.1"/>
    </source>
</evidence>
<dbReference type="Gene3D" id="3.60.10.10">
    <property type="entry name" value="Endonuclease/exonuclease/phosphatase"/>
    <property type="match status" value="1"/>
</dbReference>
<dbReference type="InterPro" id="IPR027417">
    <property type="entry name" value="P-loop_NTPase"/>
</dbReference>
<dbReference type="PANTHER" id="PTHR10133:SF62">
    <property type="entry name" value="DNA POLYMERASE THETA"/>
    <property type="match status" value="1"/>
</dbReference>
<dbReference type="InterPro" id="IPR014001">
    <property type="entry name" value="Helicase_ATP-bd"/>
</dbReference>
<dbReference type="FunFam" id="3.40.50.300:FF:001000">
    <property type="entry name" value="Helicase and polymerase-containing protein TEBICHI"/>
    <property type="match status" value="1"/>
</dbReference>
<dbReference type="Pfam" id="PF21099">
    <property type="entry name" value="POLQ_helical"/>
    <property type="match status" value="1"/>
</dbReference>
<dbReference type="Pfam" id="PF13966">
    <property type="entry name" value="zf-RVT"/>
    <property type="match status" value="1"/>
</dbReference>
<dbReference type="Pfam" id="PF00078">
    <property type="entry name" value="RVT_1"/>
    <property type="match status" value="1"/>
</dbReference>
<dbReference type="GO" id="GO:0003677">
    <property type="term" value="F:DNA binding"/>
    <property type="evidence" value="ECO:0007669"/>
    <property type="project" value="InterPro"/>
</dbReference>
<keyword evidence="2" id="KW-0067">ATP-binding</keyword>
<feature type="domain" description="Helicase ATP-binding" evidence="5">
    <location>
        <begin position="1615"/>
        <end position="1790"/>
    </location>
</feature>
<dbReference type="GO" id="GO:0003887">
    <property type="term" value="F:DNA-directed DNA polymerase activity"/>
    <property type="evidence" value="ECO:0007669"/>
    <property type="project" value="InterPro"/>
</dbReference>
<evidence type="ECO:0000259" key="5">
    <source>
        <dbReference type="PROSITE" id="PS51192"/>
    </source>
</evidence>
<evidence type="ECO:0000256" key="3">
    <source>
        <dbReference type="SAM" id="MobiDB-lite"/>
    </source>
</evidence>
<dbReference type="SUPFAM" id="SSF56219">
    <property type="entry name" value="DNase I-like"/>
    <property type="match status" value="1"/>
</dbReference>
<dbReference type="CDD" id="cd08638">
    <property type="entry name" value="DNA_pol_A_theta"/>
    <property type="match status" value="1"/>
</dbReference>
<dbReference type="FunFam" id="3.40.50.300:FF:000968">
    <property type="entry name" value="Helicase and polymerase-containing protein TEBICHI"/>
    <property type="match status" value="1"/>
</dbReference>
<dbReference type="InterPro" id="IPR048960">
    <property type="entry name" value="POLQ-like_helical"/>
</dbReference>
<feature type="region of interest" description="Disordered" evidence="3">
    <location>
        <begin position="382"/>
        <end position="403"/>
    </location>
</feature>
<dbReference type="CDD" id="cd18026">
    <property type="entry name" value="DEXHc_POLQ-like"/>
    <property type="match status" value="1"/>
</dbReference>
<dbReference type="SMART" id="SM00487">
    <property type="entry name" value="DEXDc"/>
    <property type="match status" value="1"/>
</dbReference>
<protein>
    <recommendedName>
        <fullName evidence="8">Reverse transcriptase domain-containing protein</fullName>
    </recommendedName>
</protein>
<gene>
    <name evidence="7" type="ORF">FSB_LOCUS33977</name>
</gene>
<dbReference type="SUPFAM" id="SSF158702">
    <property type="entry name" value="Sec63 N-terminal domain-like"/>
    <property type="match status" value="1"/>
</dbReference>
<dbReference type="Pfam" id="PF00270">
    <property type="entry name" value="DEAD"/>
    <property type="match status" value="1"/>
</dbReference>
<dbReference type="SUPFAM" id="SSF52540">
    <property type="entry name" value="P-loop containing nucleoside triphosphate hydrolases"/>
    <property type="match status" value="2"/>
</dbReference>
<dbReference type="InterPro" id="IPR046931">
    <property type="entry name" value="HTH_61"/>
</dbReference>
<reference evidence="7" key="1">
    <citation type="submission" date="2018-02" db="EMBL/GenBank/DDBJ databases">
        <authorList>
            <person name="Cohen D.B."/>
            <person name="Kent A.D."/>
        </authorList>
    </citation>
    <scope>NUCLEOTIDE SEQUENCE</scope>
</reference>
<evidence type="ECO:0000256" key="2">
    <source>
        <dbReference type="ARBA" id="ARBA00022840"/>
    </source>
</evidence>
<dbReference type="PROSITE" id="PS51192">
    <property type="entry name" value="HELICASE_ATP_BIND_1"/>
    <property type="match status" value="1"/>
</dbReference>
<dbReference type="InterPro" id="IPR001650">
    <property type="entry name" value="Helicase_C-like"/>
</dbReference>
<dbReference type="Gene3D" id="1.10.150.20">
    <property type="entry name" value="5' to 3' exonuclease, C-terminal subdomain"/>
    <property type="match status" value="1"/>
</dbReference>
<dbReference type="SUPFAM" id="SSF56672">
    <property type="entry name" value="DNA/RNA polymerases"/>
    <property type="match status" value="2"/>
</dbReference>
<dbReference type="Pfam" id="PF00271">
    <property type="entry name" value="Helicase_C"/>
    <property type="match status" value="1"/>
</dbReference>